<keyword evidence="1" id="KW-1133">Transmembrane helix</keyword>
<organism evidence="3 4">
    <name type="scientific">Ekhidna lutea</name>
    <dbReference type="NCBI Taxonomy" id="447679"/>
    <lineage>
        <taxon>Bacteria</taxon>
        <taxon>Pseudomonadati</taxon>
        <taxon>Bacteroidota</taxon>
        <taxon>Cytophagia</taxon>
        <taxon>Cytophagales</taxon>
        <taxon>Reichenbachiellaceae</taxon>
        <taxon>Ekhidna</taxon>
    </lineage>
</organism>
<dbReference type="RefSeq" id="WP_089357899.1">
    <property type="nucleotide sequence ID" value="NZ_FZPD01000005.1"/>
</dbReference>
<keyword evidence="1" id="KW-0472">Membrane</keyword>
<feature type="transmembrane region" description="Helical" evidence="1">
    <location>
        <begin position="83"/>
        <end position="103"/>
    </location>
</feature>
<evidence type="ECO:0000256" key="1">
    <source>
        <dbReference type="SAM" id="Phobius"/>
    </source>
</evidence>
<gene>
    <name evidence="3" type="ORF">SAMN05421640_3230</name>
</gene>
<evidence type="ECO:0000313" key="4">
    <source>
        <dbReference type="Proteomes" id="UP000198393"/>
    </source>
</evidence>
<feature type="domain" description="DUF6249" evidence="2">
    <location>
        <begin position="7"/>
        <end position="103"/>
    </location>
</feature>
<feature type="transmembrane region" description="Helical" evidence="1">
    <location>
        <begin position="56"/>
        <end position="77"/>
    </location>
</feature>
<dbReference type="Pfam" id="PF19762">
    <property type="entry name" value="DUF6249"/>
    <property type="match status" value="1"/>
</dbReference>
<dbReference type="InterPro" id="IPR046216">
    <property type="entry name" value="DUF6249"/>
</dbReference>
<dbReference type="Proteomes" id="UP000198393">
    <property type="component" value="Unassembled WGS sequence"/>
</dbReference>
<dbReference type="AlphaFoldDB" id="A0A239LFX0"/>
<dbReference type="OrthoDB" id="1121497at2"/>
<feature type="transmembrane region" description="Helical" evidence="1">
    <location>
        <begin position="6"/>
        <end position="29"/>
    </location>
</feature>
<name>A0A239LFX0_EKHLU</name>
<keyword evidence="4" id="KW-1185">Reference proteome</keyword>
<evidence type="ECO:0000313" key="3">
    <source>
        <dbReference type="EMBL" id="SNT29190.1"/>
    </source>
</evidence>
<proteinExistence type="predicted"/>
<dbReference type="EMBL" id="FZPD01000005">
    <property type="protein sequence ID" value="SNT29190.1"/>
    <property type="molecule type" value="Genomic_DNA"/>
</dbReference>
<evidence type="ECO:0000259" key="2">
    <source>
        <dbReference type="Pfam" id="PF19762"/>
    </source>
</evidence>
<reference evidence="3 4" key="1">
    <citation type="submission" date="2017-06" db="EMBL/GenBank/DDBJ databases">
        <authorList>
            <person name="Kim H.J."/>
            <person name="Triplett B.A."/>
        </authorList>
    </citation>
    <scope>NUCLEOTIDE SEQUENCE [LARGE SCALE GENOMIC DNA]</scope>
    <source>
        <strain evidence="3 4">DSM 19307</strain>
    </source>
</reference>
<protein>
    <recommendedName>
        <fullName evidence="2">DUF6249 domain-containing protein</fullName>
    </recommendedName>
</protein>
<accession>A0A239LFX0</accession>
<sequence>MQDLIPIVAIISVFGSTILFVTILTNYSLKKKLIDKDMVNTQTANLFKKQDNKQSALKWGLIVLFGGLGLIVIDSMGLDGDEAMPYGIEAVSIAVGFLIYYGIMKKEMDKNE</sequence>
<keyword evidence="1" id="KW-0812">Transmembrane</keyword>